<protein>
    <submittedName>
        <fullName evidence="1">Uncharacterized protein</fullName>
    </submittedName>
</protein>
<gene>
    <name evidence="1" type="ORF">NCTC10252_01901</name>
</gene>
<evidence type="ECO:0000313" key="1">
    <source>
        <dbReference type="EMBL" id="SUF56672.1"/>
    </source>
</evidence>
<reference evidence="1 2" key="1">
    <citation type="submission" date="2018-06" db="EMBL/GenBank/DDBJ databases">
        <authorList>
            <consortium name="Pathogen Informatics"/>
            <person name="Doyle S."/>
        </authorList>
    </citation>
    <scope>NUCLEOTIDE SEQUENCE [LARGE SCALE GENOMIC DNA]</scope>
    <source>
        <strain evidence="1 2">NCTC10252</strain>
    </source>
</reference>
<accession>A0A379QKX3</accession>
<dbReference type="Proteomes" id="UP000254597">
    <property type="component" value="Unassembled WGS sequence"/>
</dbReference>
<sequence>MKNFYSNWDRKFIDKIEELQKLDGKSLRLPLYVECRAQVYADVTEWLTAELESRGLFNPGLDVPATANACICGDPAAPYCDYRDLAAEGCRGMKLAPEIFLIPWIHFAVRVAAGRADAADPYFDHLLRPAVWAYRLQELPRATGRRGGHPTNRHKEETMALAKKLRAENPGIVKTRLVQLIISEMRAKYSDLPHNSTVRRWLTDIYNMN</sequence>
<name>A0A379QKX3_SALER</name>
<dbReference type="EMBL" id="UGWP01000004">
    <property type="protein sequence ID" value="SUF56672.1"/>
    <property type="molecule type" value="Genomic_DNA"/>
</dbReference>
<proteinExistence type="predicted"/>
<dbReference type="AlphaFoldDB" id="A0A379QKX3"/>
<organism evidence="1 2">
    <name type="scientific">Salmonella enterica</name>
    <name type="common">Salmonella choleraesuis</name>
    <dbReference type="NCBI Taxonomy" id="28901"/>
    <lineage>
        <taxon>Bacteria</taxon>
        <taxon>Pseudomonadati</taxon>
        <taxon>Pseudomonadota</taxon>
        <taxon>Gammaproteobacteria</taxon>
        <taxon>Enterobacterales</taxon>
        <taxon>Enterobacteriaceae</taxon>
        <taxon>Salmonella</taxon>
    </lineage>
</organism>
<evidence type="ECO:0000313" key="2">
    <source>
        <dbReference type="Proteomes" id="UP000254597"/>
    </source>
</evidence>